<organism evidence="15 16">
    <name type="scientific">Desulfobulbus oralis</name>
    <dbReference type="NCBI Taxonomy" id="1986146"/>
    <lineage>
        <taxon>Bacteria</taxon>
        <taxon>Pseudomonadati</taxon>
        <taxon>Thermodesulfobacteriota</taxon>
        <taxon>Desulfobulbia</taxon>
        <taxon>Desulfobulbales</taxon>
        <taxon>Desulfobulbaceae</taxon>
        <taxon>Desulfobulbus</taxon>
    </lineage>
</organism>
<name>A0A2L1GLY4_9BACT</name>
<evidence type="ECO:0000256" key="5">
    <source>
        <dbReference type="ARBA" id="ARBA00022670"/>
    </source>
</evidence>
<dbReference type="CDD" id="cd14844">
    <property type="entry name" value="Zn-DD-carboxypeptidase_like"/>
    <property type="match status" value="1"/>
</dbReference>
<proteinExistence type="inferred from homology"/>
<comment type="subcellular location">
    <subcellularLocation>
        <location evidence="2">Cell envelope</location>
    </subcellularLocation>
</comment>
<dbReference type="PANTHER" id="PTHR37425:SF1">
    <property type="entry name" value="OUTER MEMBRANE PROTEIN"/>
    <property type="match status" value="1"/>
</dbReference>
<keyword evidence="12" id="KW-0961">Cell wall biogenesis/degradation</keyword>
<keyword evidence="5" id="KW-0645">Protease</keyword>
<dbReference type="NCBIfam" id="TIGR01409">
    <property type="entry name" value="TAT_signal_seq"/>
    <property type="match status" value="1"/>
</dbReference>
<dbReference type="GO" id="GO:0046872">
    <property type="term" value="F:metal ion binding"/>
    <property type="evidence" value="ECO:0007669"/>
    <property type="project" value="UniProtKB-KW"/>
</dbReference>
<keyword evidence="11" id="KW-0482">Metalloprotease</keyword>
<protein>
    <recommendedName>
        <fullName evidence="14">Murein endopeptidase K</fullName>
    </recommendedName>
</protein>
<evidence type="ECO:0000256" key="14">
    <source>
        <dbReference type="ARBA" id="ARBA00093666"/>
    </source>
</evidence>
<dbReference type="GO" id="GO:0071555">
    <property type="term" value="P:cell wall organization"/>
    <property type="evidence" value="ECO:0007669"/>
    <property type="project" value="UniProtKB-KW"/>
</dbReference>
<dbReference type="GO" id="GO:0051536">
    <property type="term" value="F:iron-sulfur cluster binding"/>
    <property type="evidence" value="ECO:0007669"/>
    <property type="project" value="UniProtKB-KW"/>
</dbReference>
<dbReference type="InterPro" id="IPR010275">
    <property type="entry name" value="MepK"/>
</dbReference>
<dbReference type="OrthoDB" id="9782994at2"/>
<evidence type="ECO:0000256" key="7">
    <source>
        <dbReference type="ARBA" id="ARBA00022729"/>
    </source>
</evidence>
<sequence>MDREAISDGHAGLSRRAFLRGALAAGAGLLLCPVPQSVRAAVPPVRRRLAFYHTHTEKNLELTYAIGRIYNPVAMNQLNAYLGDFRTGEIHPIDPQLMDILWALQKRIGGRGVFSVISGYRSPHTNAALKRRSRGVAGNSLHMQGKAIDVRFSEVASEALRDYAIDLQAGGVGFYPDSDFVHLDTGRVRTW</sequence>
<gene>
    <name evidence="15" type="ORF">CAY53_03510</name>
</gene>
<reference evidence="15 16" key="1">
    <citation type="journal article" date="2018" name="MBio">
        <title>Insights into the evolution of host association through the isolation and characterization of a novel human periodontal pathobiont, Desulfobulbus oralis.</title>
        <authorList>
            <person name="Cross K.L."/>
            <person name="Chirania P."/>
            <person name="Xiong W."/>
            <person name="Beall C.J."/>
            <person name="Elkins J.G."/>
            <person name="Giannone R.J."/>
            <person name="Griffen A.L."/>
            <person name="Guss A.M."/>
            <person name="Hettich R.L."/>
            <person name="Joshi S.S."/>
            <person name="Mokrzan E.M."/>
            <person name="Martin R.K."/>
            <person name="Zhulin I.B."/>
            <person name="Leys E.J."/>
            <person name="Podar M."/>
        </authorList>
    </citation>
    <scope>NUCLEOTIDE SEQUENCE [LARGE SCALE GENOMIC DNA]</scope>
    <source>
        <strain evidence="15 16">ORNL</strain>
    </source>
</reference>
<evidence type="ECO:0000256" key="13">
    <source>
        <dbReference type="ARBA" id="ARBA00093448"/>
    </source>
</evidence>
<evidence type="ECO:0000256" key="9">
    <source>
        <dbReference type="ARBA" id="ARBA00022833"/>
    </source>
</evidence>
<keyword evidence="7" id="KW-0732">Signal</keyword>
<dbReference type="RefSeq" id="WP_104935958.1">
    <property type="nucleotide sequence ID" value="NZ_CP021255.1"/>
</dbReference>
<evidence type="ECO:0000256" key="11">
    <source>
        <dbReference type="ARBA" id="ARBA00023049"/>
    </source>
</evidence>
<keyword evidence="16" id="KW-1185">Reference proteome</keyword>
<comment type="subunit">
    <text evidence="4">Heterodimer of a large and a small subunit.</text>
</comment>
<dbReference type="Proteomes" id="UP000239867">
    <property type="component" value="Chromosome"/>
</dbReference>
<evidence type="ECO:0000256" key="6">
    <source>
        <dbReference type="ARBA" id="ARBA00022723"/>
    </source>
</evidence>
<dbReference type="KEGG" id="deo:CAY53_03510"/>
<dbReference type="GO" id="GO:0030313">
    <property type="term" value="C:cell envelope"/>
    <property type="evidence" value="ECO:0007669"/>
    <property type="project" value="UniProtKB-SubCell"/>
</dbReference>
<dbReference type="AlphaFoldDB" id="A0A2L1GLY4"/>
<comment type="similarity">
    <text evidence="13">Belongs to the peptidase M15 family.</text>
</comment>
<dbReference type="PANTHER" id="PTHR37425">
    <property type="match status" value="1"/>
</dbReference>
<dbReference type="InterPro" id="IPR006311">
    <property type="entry name" value="TAT_signal"/>
</dbReference>
<keyword evidence="9" id="KW-0862">Zinc</keyword>
<keyword evidence="10" id="KW-0411">Iron-sulfur</keyword>
<dbReference type="GO" id="GO:0008237">
    <property type="term" value="F:metallopeptidase activity"/>
    <property type="evidence" value="ECO:0007669"/>
    <property type="project" value="UniProtKB-KW"/>
</dbReference>
<keyword evidence="6" id="KW-0479">Metal-binding</keyword>
<evidence type="ECO:0000256" key="12">
    <source>
        <dbReference type="ARBA" id="ARBA00023316"/>
    </source>
</evidence>
<evidence type="ECO:0000313" key="15">
    <source>
        <dbReference type="EMBL" id="AVD70664.1"/>
    </source>
</evidence>
<evidence type="ECO:0000256" key="2">
    <source>
        <dbReference type="ARBA" id="ARBA00004196"/>
    </source>
</evidence>
<dbReference type="InterPro" id="IPR019546">
    <property type="entry name" value="TAT_signal_bac_arc"/>
</dbReference>
<dbReference type="Pfam" id="PF05951">
    <property type="entry name" value="Peptidase_M15_2"/>
    <property type="match status" value="1"/>
</dbReference>
<dbReference type="SUPFAM" id="SSF55166">
    <property type="entry name" value="Hedgehog/DD-peptidase"/>
    <property type="match status" value="1"/>
</dbReference>
<evidence type="ECO:0000256" key="3">
    <source>
        <dbReference type="ARBA" id="ARBA00004776"/>
    </source>
</evidence>
<evidence type="ECO:0000256" key="1">
    <source>
        <dbReference type="ARBA" id="ARBA00001947"/>
    </source>
</evidence>
<dbReference type="EMBL" id="CP021255">
    <property type="protein sequence ID" value="AVD70664.1"/>
    <property type="molecule type" value="Genomic_DNA"/>
</dbReference>
<dbReference type="GO" id="GO:0006508">
    <property type="term" value="P:proteolysis"/>
    <property type="evidence" value="ECO:0007669"/>
    <property type="project" value="UniProtKB-KW"/>
</dbReference>
<keyword evidence="8" id="KW-0378">Hydrolase</keyword>
<evidence type="ECO:0000256" key="4">
    <source>
        <dbReference type="ARBA" id="ARBA00011771"/>
    </source>
</evidence>
<dbReference type="PROSITE" id="PS51318">
    <property type="entry name" value="TAT"/>
    <property type="match status" value="1"/>
</dbReference>
<keyword evidence="10" id="KW-0408">Iron</keyword>
<comment type="cofactor">
    <cofactor evidence="1">
        <name>Zn(2+)</name>
        <dbReference type="ChEBI" id="CHEBI:29105"/>
    </cofactor>
</comment>
<comment type="pathway">
    <text evidence="3">Cell wall biogenesis; cell wall polysaccharide biosynthesis.</text>
</comment>
<evidence type="ECO:0000256" key="8">
    <source>
        <dbReference type="ARBA" id="ARBA00022801"/>
    </source>
</evidence>
<dbReference type="InterPro" id="IPR009045">
    <property type="entry name" value="Zn_M74/Hedgehog-like"/>
</dbReference>
<accession>A0A2L1GLY4</accession>
<dbReference type="Gene3D" id="3.30.1380.10">
    <property type="match status" value="1"/>
</dbReference>
<evidence type="ECO:0000313" key="16">
    <source>
        <dbReference type="Proteomes" id="UP000239867"/>
    </source>
</evidence>
<evidence type="ECO:0000256" key="10">
    <source>
        <dbReference type="ARBA" id="ARBA00023014"/>
    </source>
</evidence>